<sequence length="114" mass="12952">MMNCKFKSSRLPLNQLKSHELSSTLGIGMTNLQTLTATGLHTYLDNYFKTITKSPNLGQQKIILTPRQSYNFQASTIKVNLQKHEMIAKINTKIQLQQSLCRQHTSSDISEKLV</sequence>
<dbReference type="CTD" id="36338146"/>
<dbReference type="GeneID" id="36338146"/>
<dbReference type="AlphaFoldDB" id="W6UM66"/>
<accession>W6UM66</accession>
<dbReference type="EMBL" id="APAU02000011">
    <property type="protein sequence ID" value="EUB62635.1"/>
    <property type="molecule type" value="Genomic_DNA"/>
</dbReference>
<comment type="caution">
    <text evidence="1">The sequence shown here is derived from an EMBL/GenBank/DDBJ whole genome shotgun (WGS) entry which is preliminary data.</text>
</comment>
<dbReference type="Proteomes" id="UP000019149">
    <property type="component" value="Unassembled WGS sequence"/>
</dbReference>
<evidence type="ECO:0000313" key="1">
    <source>
        <dbReference type="EMBL" id="EUB62635.1"/>
    </source>
</evidence>
<reference evidence="1 2" key="1">
    <citation type="journal article" date="2013" name="Nat. Genet.">
        <title>The genome of the hydatid tapeworm Echinococcus granulosus.</title>
        <authorList>
            <person name="Zheng H."/>
            <person name="Zhang W."/>
            <person name="Zhang L."/>
            <person name="Zhang Z."/>
            <person name="Li J."/>
            <person name="Lu G."/>
            <person name="Zhu Y."/>
            <person name="Wang Y."/>
            <person name="Huang Y."/>
            <person name="Liu J."/>
            <person name="Kang H."/>
            <person name="Chen J."/>
            <person name="Wang L."/>
            <person name="Chen A."/>
            <person name="Yu S."/>
            <person name="Gao Z."/>
            <person name="Jin L."/>
            <person name="Gu W."/>
            <person name="Wang Z."/>
            <person name="Zhao L."/>
            <person name="Shi B."/>
            <person name="Wen H."/>
            <person name="Lin R."/>
            <person name="Jones M.K."/>
            <person name="Brejova B."/>
            <person name="Vinar T."/>
            <person name="Zhao G."/>
            <person name="McManus D.P."/>
            <person name="Chen Z."/>
            <person name="Zhou Y."/>
            <person name="Wang S."/>
        </authorList>
    </citation>
    <scope>NUCLEOTIDE SEQUENCE [LARGE SCALE GENOMIC DNA]</scope>
</reference>
<proteinExistence type="predicted"/>
<dbReference type="KEGG" id="egl:EGR_02431"/>
<gene>
    <name evidence="1" type="ORF">EGR_02431</name>
</gene>
<keyword evidence="2" id="KW-1185">Reference proteome</keyword>
<organism evidence="1 2">
    <name type="scientific">Echinococcus granulosus</name>
    <name type="common">Hydatid tapeworm</name>
    <dbReference type="NCBI Taxonomy" id="6210"/>
    <lineage>
        <taxon>Eukaryota</taxon>
        <taxon>Metazoa</taxon>
        <taxon>Spiralia</taxon>
        <taxon>Lophotrochozoa</taxon>
        <taxon>Platyhelminthes</taxon>
        <taxon>Cestoda</taxon>
        <taxon>Eucestoda</taxon>
        <taxon>Cyclophyllidea</taxon>
        <taxon>Taeniidae</taxon>
        <taxon>Echinococcus</taxon>
        <taxon>Echinococcus granulosus group</taxon>
    </lineage>
</organism>
<protein>
    <submittedName>
        <fullName evidence="1">Uncharacterized protein</fullName>
    </submittedName>
</protein>
<evidence type="ECO:0000313" key="2">
    <source>
        <dbReference type="Proteomes" id="UP000019149"/>
    </source>
</evidence>
<name>W6UM66_ECHGR</name>
<dbReference type="RefSeq" id="XP_024353831.1">
    <property type="nucleotide sequence ID" value="XM_024491680.1"/>
</dbReference>